<dbReference type="EMBL" id="CP000563">
    <property type="protein sequence ID" value="ABN63335.1"/>
    <property type="molecule type" value="Genomic_DNA"/>
</dbReference>
<dbReference type="KEGG" id="sbl:Sbal_3864"/>
<reference evidence="1 2" key="1">
    <citation type="submission" date="2007-02" db="EMBL/GenBank/DDBJ databases">
        <title>Complete sequence of chromosome of Shewanella baltica OS155.</title>
        <authorList>
            <consortium name="US DOE Joint Genome Institute"/>
            <person name="Copeland A."/>
            <person name="Lucas S."/>
            <person name="Lapidus A."/>
            <person name="Barry K."/>
            <person name="Detter J.C."/>
            <person name="Glavina del Rio T."/>
            <person name="Hammon N."/>
            <person name="Israni S."/>
            <person name="Dalin E."/>
            <person name="Tice H."/>
            <person name="Pitluck S."/>
            <person name="Sims D.R."/>
            <person name="Brettin T."/>
            <person name="Bruce D."/>
            <person name="Han C."/>
            <person name="Tapia R."/>
            <person name="Brainard J."/>
            <person name="Schmutz J."/>
            <person name="Larimer F."/>
            <person name="Land M."/>
            <person name="Hauser L."/>
            <person name="Kyrpides N."/>
            <person name="Mikhailova N."/>
            <person name="Brettar I."/>
            <person name="Klappenbach J."/>
            <person name="Konstantinidis K."/>
            <person name="Rodrigues J."/>
            <person name="Tiedje J."/>
            <person name="Richardson P."/>
        </authorList>
    </citation>
    <scope>NUCLEOTIDE SEQUENCE [LARGE SCALE GENOMIC DNA]</scope>
    <source>
        <strain evidence="2">OS155 / ATCC BAA-1091</strain>
    </source>
</reference>
<dbReference type="AlphaFoldDB" id="A3D9C2"/>
<dbReference type="STRING" id="325240.Sbal_3864"/>
<dbReference type="Proteomes" id="UP000001557">
    <property type="component" value="Chromosome"/>
</dbReference>
<organism evidence="1 2">
    <name type="scientific">Shewanella baltica (strain OS155 / ATCC BAA-1091)</name>
    <dbReference type="NCBI Taxonomy" id="325240"/>
    <lineage>
        <taxon>Bacteria</taxon>
        <taxon>Pseudomonadati</taxon>
        <taxon>Pseudomonadota</taxon>
        <taxon>Gammaproteobacteria</taxon>
        <taxon>Alteromonadales</taxon>
        <taxon>Shewanellaceae</taxon>
        <taxon>Shewanella</taxon>
    </lineage>
</organism>
<protein>
    <submittedName>
        <fullName evidence="1">Uncharacterized protein</fullName>
    </submittedName>
</protein>
<evidence type="ECO:0000313" key="2">
    <source>
        <dbReference type="Proteomes" id="UP000001557"/>
    </source>
</evidence>
<accession>A3D9C2</accession>
<sequence precursor="true">MEERMFKPLILLSFSTLALTCMSGCVGPLNSKCDTNSPYSKQECNAADAAVYVAAAILEGPDKGQTCNDMSGKAKQDCLAQQQALKESLEKHARK</sequence>
<gene>
    <name evidence="1" type="ordered locus">Sbal_3864</name>
</gene>
<proteinExistence type="predicted"/>
<name>A3D9C2_SHEB5</name>
<keyword evidence="2" id="KW-1185">Reference proteome</keyword>
<dbReference type="HOGENOM" id="CLU_2425270_0_0_6"/>
<evidence type="ECO:0000313" key="1">
    <source>
        <dbReference type="EMBL" id="ABN63335.1"/>
    </source>
</evidence>